<keyword evidence="5" id="KW-0539">Nucleus</keyword>
<dbReference type="Pfam" id="PF00319">
    <property type="entry name" value="SRF-TF"/>
    <property type="match status" value="1"/>
</dbReference>
<dbReference type="InterPro" id="IPR002100">
    <property type="entry name" value="TF_MADSbox"/>
</dbReference>
<accession>A0A9D5ACW2</accession>
<comment type="subcellular location">
    <subcellularLocation>
        <location evidence="1">Nucleus</location>
    </subcellularLocation>
</comment>
<dbReference type="Proteomes" id="UP001058974">
    <property type="component" value="Chromosome 6"/>
</dbReference>
<dbReference type="GO" id="GO:0045944">
    <property type="term" value="P:positive regulation of transcription by RNA polymerase II"/>
    <property type="evidence" value="ECO:0007669"/>
    <property type="project" value="InterPro"/>
</dbReference>
<protein>
    <recommendedName>
        <fullName evidence="6">MADS-box domain-containing protein</fullName>
    </recommendedName>
</protein>
<gene>
    <name evidence="7" type="ORF">KIW84_065728</name>
</gene>
<feature type="domain" description="MADS-box" evidence="6">
    <location>
        <begin position="8"/>
        <end position="68"/>
    </location>
</feature>
<dbReference type="SUPFAM" id="SSF55455">
    <property type="entry name" value="SRF-like"/>
    <property type="match status" value="1"/>
</dbReference>
<evidence type="ECO:0000256" key="3">
    <source>
        <dbReference type="ARBA" id="ARBA00023125"/>
    </source>
</evidence>
<comment type="caution">
    <text evidence="7">The sequence shown here is derived from an EMBL/GenBank/DDBJ whole genome shotgun (WGS) entry which is preliminary data.</text>
</comment>
<evidence type="ECO:0000256" key="1">
    <source>
        <dbReference type="ARBA" id="ARBA00004123"/>
    </source>
</evidence>
<dbReference type="EMBL" id="JAMSHJ010000006">
    <property type="protein sequence ID" value="KAI5401000.1"/>
    <property type="molecule type" value="Genomic_DNA"/>
</dbReference>
<evidence type="ECO:0000259" key="6">
    <source>
        <dbReference type="PROSITE" id="PS50066"/>
    </source>
</evidence>
<dbReference type="AlphaFoldDB" id="A0A9D5ACW2"/>
<dbReference type="GO" id="GO:0000981">
    <property type="term" value="F:DNA-binding transcription factor activity, RNA polymerase II-specific"/>
    <property type="evidence" value="ECO:0007669"/>
    <property type="project" value="TreeGrafter"/>
</dbReference>
<evidence type="ECO:0000313" key="7">
    <source>
        <dbReference type="EMBL" id="KAI5401000.1"/>
    </source>
</evidence>
<dbReference type="PROSITE" id="PS50066">
    <property type="entry name" value="MADS_BOX_2"/>
    <property type="match status" value="1"/>
</dbReference>
<keyword evidence="3" id="KW-0238">DNA-binding</keyword>
<keyword evidence="4" id="KW-0804">Transcription</keyword>
<reference evidence="7 8" key="1">
    <citation type="journal article" date="2022" name="Nat. Genet.">
        <title>Improved pea reference genome and pan-genome highlight genomic features and evolutionary characteristics.</title>
        <authorList>
            <person name="Yang T."/>
            <person name="Liu R."/>
            <person name="Luo Y."/>
            <person name="Hu S."/>
            <person name="Wang D."/>
            <person name="Wang C."/>
            <person name="Pandey M.K."/>
            <person name="Ge S."/>
            <person name="Xu Q."/>
            <person name="Li N."/>
            <person name="Li G."/>
            <person name="Huang Y."/>
            <person name="Saxena R.K."/>
            <person name="Ji Y."/>
            <person name="Li M."/>
            <person name="Yan X."/>
            <person name="He Y."/>
            <person name="Liu Y."/>
            <person name="Wang X."/>
            <person name="Xiang C."/>
            <person name="Varshney R.K."/>
            <person name="Ding H."/>
            <person name="Gao S."/>
            <person name="Zong X."/>
        </authorList>
    </citation>
    <scope>NUCLEOTIDE SEQUENCE [LARGE SCALE GENOMIC DNA]</scope>
    <source>
        <strain evidence="7 8">cv. Zhongwan 6</strain>
    </source>
</reference>
<evidence type="ECO:0000256" key="5">
    <source>
        <dbReference type="ARBA" id="ARBA00023242"/>
    </source>
</evidence>
<dbReference type="Gramene" id="Psat06G0572800-T1">
    <property type="protein sequence ID" value="KAI5401000.1"/>
    <property type="gene ID" value="KIW84_065728"/>
</dbReference>
<dbReference type="FunFam" id="3.40.1810.10:FF:000006">
    <property type="entry name" value="Agamous-like MADS-box protein AGL62"/>
    <property type="match status" value="1"/>
</dbReference>
<proteinExistence type="predicted"/>
<dbReference type="InterPro" id="IPR033896">
    <property type="entry name" value="MEF2-like_N"/>
</dbReference>
<dbReference type="SMART" id="SM00432">
    <property type="entry name" value="MADS"/>
    <property type="match status" value="1"/>
</dbReference>
<dbReference type="Gene3D" id="6.10.140.920">
    <property type="match status" value="1"/>
</dbReference>
<keyword evidence="8" id="KW-1185">Reference proteome</keyword>
<keyword evidence="2" id="KW-0805">Transcription regulation</keyword>
<dbReference type="CDD" id="cd00265">
    <property type="entry name" value="MADS_MEF2_like"/>
    <property type="match status" value="1"/>
</dbReference>
<dbReference type="InterPro" id="IPR036879">
    <property type="entry name" value="TF_MADSbox_sf"/>
</dbReference>
<dbReference type="GO" id="GO:0005634">
    <property type="term" value="C:nucleus"/>
    <property type="evidence" value="ECO:0007669"/>
    <property type="project" value="UniProtKB-SubCell"/>
</dbReference>
<evidence type="ECO:0000256" key="4">
    <source>
        <dbReference type="ARBA" id="ARBA00023163"/>
    </source>
</evidence>
<dbReference type="GO" id="GO:0046983">
    <property type="term" value="F:protein dimerization activity"/>
    <property type="evidence" value="ECO:0007669"/>
    <property type="project" value="InterPro"/>
</dbReference>
<dbReference type="PANTHER" id="PTHR11945:SF818">
    <property type="entry name" value="AGAMOUS-LIKE MADS-BOX PROTEIN AGL62"/>
    <property type="match status" value="1"/>
</dbReference>
<dbReference type="PRINTS" id="PR00404">
    <property type="entry name" value="MADSDOMAIN"/>
</dbReference>
<organism evidence="7 8">
    <name type="scientific">Pisum sativum</name>
    <name type="common">Garden pea</name>
    <name type="synonym">Lathyrus oleraceus</name>
    <dbReference type="NCBI Taxonomy" id="3888"/>
    <lineage>
        <taxon>Eukaryota</taxon>
        <taxon>Viridiplantae</taxon>
        <taxon>Streptophyta</taxon>
        <taxon>Embryophyta</taxon>
        <taxon>Tracheophyta</taxon>
        <taxon>Spermatophyta</taxon>
        <taxon>Magnoliopsida</taxon>
        <taxon>eudicotyledons</taxon>
        <taxon>Gunneridae</taxon>
        <taxon>Pentapetalae</taxon>
        <taxon>rosids</taxon>
        <taxon>fabids</taxon>
        <taxon>Fabales</taxon>
        <taxon>Fabaceae</taxon>
        <taxon>Papilionoideae</taxon>
        <taxon>50 kb inversion clade</taxon>
        <taxon>NPAAA clade</taxon>
        <taxon>Hologalegina</taxon>
        <taxon>IRL clade</taxon>
        <taxon>Fabeae</taxon>
        <taxon>Lathyrus</taxon>
    </lineage>
</organism>
<name>A0A9D5ACW2_PEA</name>
<dbReference type="GO" id="GO:0000978">
    <property type="term" value="F:RNA polymerase II cis-regulatory region sequence-specific DNA binding"/>
    <property type="evidence" value="ECO:0007669"/>
    <property type="project" value="TreeGrafter"/>
</dbReference>
<evidence type="ECO:0000256" key="2">
    <source>
        <dbReference type="ARBA" id="ARBA00023015"/>
    </source>
</evidence>
<sequence length="374" mass="41830">MSTGRKGRGRQKIEMKKMSNESNMQVTFSKRRGGLFKKASELSTLCGADMALVVFSPGEKVFSFGHPHVDTIIDRYLSRVPPQINGTMQFLEAQRSANVRELNNHLTEINSMLDIEKKCGDELSNLRKAAEAQFWWACPIDGMNRAQVVLFKKALEELKKLVTQHVDRLDLGIRLPLTSYEKEILDHFMFPLHNSSLVPGVSSGYSNTIARIACGGSGPPNIFLNVPKVTRSLSKVDKDMKAIMLSFSGDLILHNKVAKVGFVEGRKDMFASTMLNPMVTPFALALFKDWSKKKRVGTDVATPNKDQVKSTKLVKVDFVVNSAEGDYAFVFQNFPFSQRDLVKEIAACVKSVVPLLNKLAIDPEEFLVPFRLPQ</sequence>
<dbReference type="PANTHER" id="PTHR11945">
    <property type="entry name" value="MADS BOX PROTEIN"/>
    <property type="match status" value="1"/>
</dbReference>
<evidence type="ECO:0000313" key="8">
    <source>
        <dbReference type="Proteomes" id="UP001058974"/>
    </source>
</evidence>
<dbReference type="Gene3D" id="3.40.1810.10">
    <property type="entry name" value="Transcription factor, MADS-box"/>
    <property type="match status" value="1"/>
</dbReference>